<dbReference type="GO" id="GO:1901135">
    <property type="term" value="P:carbohydrate derivative metabolic process"/>
    <property type="evidence" value="ECO:0007669"/>
    <property type="project" value="UniProtKB-ARBA"/>
</dbReference>
<protein>
    <submittedName>
        <fullName evidence="3">Glycosyltransferase family 4 protein</fullName>
    </submittedName>
</protein>
<feature type="domain" description="Glycosyl transferase family 1" evidence="1">
    <location>
        <begin position="208"/>
        <end position="378"/>
    </location>
</feature>
<dbReference type="AlphaFoldDB" id="A0A6C0Y5Y1"/>
<evidence type="ECO:0000259" key="2">
    <source>
        <dbReference type="Pfam" id="PF13439"/>
    </source>
</evidence>
<dbReference type="CDD" id="cd03794">
    <property type="entry name" value="GT4_WbuB-like"/>
    <property type="match status" value="1"/>
</dbReference>
<dbReference type="Gene3D" id="3.40.50.2000">
    <property type="entry name" value="Glycogen Phosphorylase B"/>
    <property type="match status" value="2"/>
</dbReference>
<evidence type="ECO:0000313" key="3">
    <source>
        <dbReference type="EMBL" id="QIC71516.1"/>
    </source>
</evidence>
<sequence>MKILYFHQYFNTPEMSGGTRSYEMARRLVAAGHEVHMITSWVKETDQTDWYVTNEAGINVHWFPNYYNNKMSYIDRIKAFFRFAFHAAKKGKTFKDADVVFATSTPLTIALPAVSTAKKLKIPMVFEVRDLWPELPIAMGALNNPILQKIAYGLENWAYKNSKAIVALSPGMKEGIIKTGYPKQQVAVIPNSSDLELFNIENEKVIQFRKSLTWLQNRPLIVYTGTFGHINGVSYLVELAAKLKDINSEIRILLVGDGIEFDQVTSFAQEKGVLNNNLFMMKQVPKKDIPVILNAATLCTALFIDKPEMRANSANKFFDALAAGKPIMINYGGWMVDLIEKNNCGLVTWNLDIEAAAQQVANFIADPKLYGIAAANAKRLANTQFHRDMLAEQLNQVLINTVNASSITPESITQKYYD</sequence>
<dbReference type="Proteomes" id="UP000503440">
    <property type="component" value="Chromosome"/>
</dbReference>
<evidence type="ECO:0000313" key="4">
    <source>
        <dbReference type="Proteomes" id="UP000503440"/>
    </source>
</evidence>
<dbReference type="SUPFAM" id="SSF53756">
    <property type="entry name" value="UDP-Glycosyltransferase/glycogen phosphorylase"/>
    <property type="match status" value="1"/>
</dbReference>
<dbReference type="InterPro" id="IPR028098">
    <property type="entry name" value="Glyco_trans_4-like_N"/>
</dbReference>
<organism evidence="3 4">
    <name type="scientific">Acinetobacter indicus</name>
    <dbReference type="NCBI Taxonomy" id="756892"/>
    <lineage>
        <taxon>Bacteria</taxon>
        <taxon>Pseudomonadati</taxon>
        <taxon>Pseudomonadota</taxon>
        <taxon>Gammaproteobacteria</taxon>
        <taxon>Moraxellales</taxon>
        <taxon>Moraxellaceae</taxon>
        <taxon>Acinetobacter</taxon>
    </lineage>
</organism>
<dbReference type="InterPro" id="IPR001296">
    <property type="entry name" value="Glyco_trans_1"/>
</dbReference>
<reference evidence="3 4" key="1">
    <citation type="submission" date="2019-09" db="EMBL/GenBank/DDBJ databases">
        <title>Non-baumannii Acinetobacter spp. carrying blaNDM-1 isolated in China.</title>
        <authorList>
            <person name="Cui C."/>
            <person name="Chen C."/>
            <person name="Sun J."/>
            <person name="Liu Y."/>
        </authorList>
    </citation>
    <scope>NUCLEOTIDE SEQUENCE [LARGE SCALE GENOMIC DNA]</scope>
    <source>
        <strain evidence="3 4">B18</strain>
    </source>
</reference>
<name>A0A6C0Y5Y1_9GAMM</name>
<keyword evidence="3" id="KW-0808">Transferase</keyword>
<dbReference type="Pfam" id="PF13439">
    <property type="entry name" value="Glyco_transf_4"/>
    <property type="match status" value="1"/>
</dbReference>
<dbReference type="Pfam" id="PF00534">
    <property type="entry name" value="Glycos_transf_1"/>
    <property type="match status" value="1"/>
</dbReference>
<accession>A0A6C0Y5Y1</accession>
<dbReference type="PANTHER" id="PTHR12526">
    <property type="entry name" value="GLYCOSYLTRANSFERASE"/>
    <property type="match status" value="1"/>
</dbReference>
<dbReference type="EMBL" id="CP044455">
    <property type="protein sequence ID" value="QIC71516.1"/>
    <property type="molecule type" value="Genomic_DNA"/>
</dbReference>
<gene>
    <name evidence="3" type="ORF">FSC09_14495</name>
</gene>
<proteinExistence type="predicted"/>
<feature type="domain" description="Glycosyltransferase subfamily 4-like N-terminal" evidence="2">
    <location>
        <begin position="19"/>
        <end position="196"/>
    </location>
</feature>
<evidence type="ECO:0000259" key="1">
    <source>
        <dbReference type="Pfam" id="PF00534"/>
    </source>
</evidence>
<dbReference type="PANTHER" id="PTHR12526:SF638">
    <property type="entry name" value="SPORE COAT PROTEIN SA"/>
    <property type="match status" value="1"/>
</dbReference>
<dbReference type="RefSeq" id="WP_163146253.1">
    <property type="nucleotide sequence ID" value="NZ_CP044455.1"/>
</dbReference>
<dbReference type="GO" id="GO:0016757">
    <property type="term" value="F:glycosyltransferase activity"/>
    <property type="evidence" value="ECO:0007669"/>
    <property type="project" value="InterPro"/>
</dbReference>